<dbReference type="InterPro" id="IPR022017">
    <property type="entry name" value="BFA1-like_DUF3598"/>
</dbReference>
<accession>B1X2N0</accession>
<feature type="domain" description="DUF3598" evidence="1">
    <location>
        <begin position="20"/>
        <end position="146"/>
    </location>
</feature>
<gene>
    <name evidence="2" type="ordered locus">cce_5045</name>
</gene>
<name>B1X2N0_CROS5</name>
<keyword evidence="3" id="KW-1185">Reference proteome</keyword>
<protein>
    <recommendedName>
        <fullName evidence="1">DUF3598 domain-containing protein</fullName>
    </recommendedName>
</protein>
<proteinExistence type="predicted"/>
<reference evidence="2 3" key="1">
    <citation type="journal article" date="2008" name="Proc. Natl. Acad. Sci. U.S.A.">
        <title>The genome of Cyanothece 51142, a unicellular diazotrophic cyanobacterium important in the marine nitrogen cycle.</title>
        <authorList>
            <person name="Welsh E.A."/>
            <person name="Liberton M."/>
            <person name="Stoeckel J."/>
            <person name="Loh T."/>
            <person name="Elvitigala T."/>
            <person name="Wang C."/>
            <person name="Wollam A."/>
            <person name="Fulton R.S."/>
            <person name="Clifton S.W."/>
            <person name="Jacobs J.M."/>
            <person name="Aurora R."/>
            <person name="Ghosh B.K."/>
            <person name="Sherman L.A."/>
            <person name="Smith R.D."/>
            <person name="Wilson R.K."/>
            <person name="Pakrasi H.B."/>
        </authorList>
    </citation>
    <scope>NUCLEOTIDE SEQUENCE [LARGE SCALE GENOMIC DNA]</scope>
    <source>
        <strain evidence="3">ATCC 51142 / BH68</strain>
    </source>
</reference>
<dbReference type="Proteomes" id="UP000001203">
    <property type="component" value="Chromosome linear"/>
</dbReference>
<dbReference type="Pfam" id="PF12204">
    <property type="entry name" value="DUF3598_N"/>
    <property type="match status" value="1"/>
</dbReference>
<dbReference type="HOGENOM" id="CLU_091265_0_0_3"/>
<evidence type="ECO:0000313" key="2">
    <source>
        <dbReference type="EMBL" id="ACB54391.1"/>
    </source>
</evidence>
<dbReference type="KEGG" id="cyt:cce_5045"/>
<sequence length="244" mass="28905">MVKFLFRCEELVMDLDCKLKNWENFCQHQLGDWYGTWRFYSGNGEFLKSFRCIRSFRSSNDEQVQHQNHYFYEDGQEKTETFGPYIKPEMRGTYLKNSFSWGVKHLRDNFFFETGFSHENKRASLVAIYENRVLRQVIAIVENKDEFKESLPLEMPSKLEGKSQSITTDLVISEEKRQVWHPLSDNLTLSFQGNLFLTCPQELTSDSFNLTVDWLAMPSLLYRGIRSFDASQFKEFTLQTFTTF</sequence>
<dbReference type="eggNOG" id="ENOG502ZIPZ">
    <property type="taxonomic scope" value="Bacteria"/>
</dbReference>
<dbReference type="InterPro" id="IPR012674">
    <property type="entry name" value="Calycin"/>
</dbReference>
<dbReference type="SUPFAM" id="SSF50814">
    <property type="entry name" value="Lipocalins"/>
    <property type="match status" value="1"/>
</dbReference>
<dbReference type="STRING" id="43989.cce_5045"/>
<evidence type="ECO:0000259" key="1">
    <source>
        <dbReference type="Pfam" id="PF12204"/>
    </source>
</evidence>
<dbReference type="EMBL" id="CP000807">
    <property type="protein sequence ID" value="ACB54391.1"/>
    <property type="molecule type" value="Genomic_DNA"/>
</dbReference>
<organism evidence="2 3">
    <name type="scientific">Crocosphaera subtropica (strain ATCC 51142 / BH68)</name>
    <name type="common">Cyanothece sp. (strain ATCC 51142)</name>
    <dbReference type="NCBI Taxonomy" id="43989"/>
    <lineage>
        <taxon>Bacteria</taxon>
        <taxon>Bacillati</taxon>
        <taxon>Cyanobacteriota</taxon>
        <taxon>Cyanophyceae</taxon>
        <taxon>Oscillatoriophycideae</taxon>
        <taxon>Chroococcales</taxon>
        <taxon>Aphanothecaceae</taxon>
        <taxon>Crocosphaera</taxon>
        <taxon>Crocosphaera subtropica</taxon>
    </lineage>
</organism>
<dbReference type="AlphaFoldDB" id="B1X2N0"/>
<dbReference type="Gene3D" id="2.40.128.20">
    <property type="match status" value="1"/>
</dbReference>
<evidence type="ECO:0000313" key="3">
    <source>
        <dbReference type="Proteomes" id="UP000001203"/>
    </source>
</evidence>